<feature type="transmembrane region" description="Helical" evidence="2">
    <location>
        <begin position="148"/>
        <end position="171"/>
    </location>
</feature>
<feature type="domain" description="Methyltransferase" evidence="3">
    <location>
        <begin position="307"/>
        <end position="403"/>
    </location>
</feature>
<evidence type="ECO:0000256" key="2">
    <source>
        <dbReference type="SAM" id="Phobius"/>
    </source>
</evidence>
<name>A0A917Q8R2_9HYPH</name>
<evidence type="ECO:0000313" key="5">
    <source>
        <dbReference type="Proteomes" id="UP000600449"/>
    </source>
</evidence>
<evidence type="ECO:0000313" key="4">
    <source>
        <dbReference type="EMBL" id="GGK35856.1"/>
    </source>
</evidence>
<dbReference type="Pfam" id="PF13649">
    <property type="entry name" value="Methyltransf_25"/>
    <property type="match status" value="1"/>
</dbReference>
<feature type="transmembrane region" description="Helical" evidence="2">
    <location>
        <begin position="12"/>
        <end position="31"/>
    </location>
</feature>
<feature type="transmembrane region" description="Helical" evidence="2">
    <location>
        <begin position="177"/>
        <end position="195"/>
    </location>
</feature>
<dbReference type="SUPFAM" id="SSF53335">
    <property type="entry name" value="S-adenosyl-L-methionine-dependent methyltransferases"/>
    <property type="match status" value="1"/>
</dbReference>
<keyword evidence="2" id="KW-0472">Membrane</keyword>
<dbReference type="PANTHER" id="PTHR43317:SF1">
    <property type="entry name" value="THERMOSPERMINE SYNTHASE ACAULIS5"/>
    <property type="match status" value="1"/>
</dbReference>
<dbReference type="PANTHER" id="PTHR43317">
    <property type="entry name" value="THERMOSPERMINE SYNTHASE ACAULIS5"/>
    <property type="match status" value="1"/>
</dbReference>
<gene>
    <name evidence="4" type="ORF">GCM10011322_23530</name>
</gene>
<feature type="transmembrane region" description="Helical" evidence="2">
    <location>
        <begin position="43"/>
        <end position="63"/>
    </location>
</feature>
<evidence type="ECO:0000256" key="1">
    <source>
        <dbReference type="ARBA" id="ARBA00023115"/>
    </source>
</evidence>
<dbReference type="InterPro" id="IPR041698">
    <property type="entry name" value="Methyltransf_25"/>
</dbReference>
<keyword evidence="1" id="KW-0620">Polyamine biosynthesis</keyword>
<comment type="caution">
    <text evidence="4">The sequence shown here is derived from an EMBL/GenBank/DDBJ whole genome shotgun (WGS) entry which is preliminary data.</text>
</comment>
<feature type="transmembrane region" description="Helical" evidence="2">
    <location>
        <begin position="202"/>
        <end position="221"/>
    </location>
</feature>
<dbReference type="AlphaFoldDB" id="A0A917Q8R2"/>
<accession>A0A917Q8R2</accession>
<sequence length="524" mass="53053">MPNAPARSLRLVVHAALLVTGAATLALELIASRLLTPYVGGGLVVWTAILSVTLLALALGYHLGSRRSGESPGRAFARIPAYAAIVLALTAALTPMLLPQLAVGGALTGAFVGVILVLAPALVLLSAMGPLAIALVSTGEGDSGAGEVFAISTVGSVAGVFLAAFALLPFMAPPATLVVLALALLATAFVAARALGEVRAVVVLLPGAIAALALAGATLFGETLLGGPREIAFGPYRVTHVATERSAHATVIVVDVTSPSREGRVRLYLEENQVQSAASEGLPGTPLLYAAITEALVDATVPAGGRVLLLGLAGGTIASDLARAGFAVEAVDVNPDAARIAARWFDLSPDVAVSIADARRALETCAGPYDAVVLDVYSGLEIPEHLVTRETFDAAAACLAPGGAMIVNAVLPGLDARPTRRLLAALAAATGGSIALYEDARGTDGRLNRMLLAGAPAADPPTLAIDDYPSDLFARAPRTLAPTIVTGPDLADVAPLTDWSNDFALGIALATPAPSVFGIPASWY</sequence>
<keyword evidence="5" id="KW-1185">Reference proteome</keyword>
<organism evidence="4 5">
    <name type="scientific">Salinarimonas ramus</name>
    <dbReference type="NCBI Taxonomy" id="690164"/>
    <lineage>
        <taxon>Bacteria</taxon>
        <taxon>Pseudomonadati</taxon>
        <taxon>Pseudomonadota</taxon>
        <taxon>Alphaproteobacteria</taxon>
        <taxon>Hyphomicrobiales</taxon>
        <taxon>Salinarimonadaceae</taxon>
        <taxon>Salinarimonas</taxon>
    </lineage>
</organism>
<feature type="transmembrane region" description="Helical" evidence="2">
    <location>
        <begin position="75"/>
        <end position="98"/>
    </location>
</feature>
<dbReference type="EMBL" id="BMMF01000006">
    <property type="protein sequence ID" value="GGK35856.1"/>
    <property type="molecule type" value="Genomic_DNA"/>
</dbReference>
<keyword evidence="2" id="KW-1133">Transmembrane helix</keyword>
<proteinExistence type="predicted"/>
<dbReference type="CDD" id="cd02440">
    <property type="entry name" value="AdoMet_MTases"/>
    <property type="match status" value="1"/>
</dbReference>
<protein>
    <recommendedName>
        <fullName evidence="3">Methyltransferase domain-containing protein</fullName>
    </recommendedName>
</protein>
<reference evidence="4 5" key="1">
    <citation type="journal article" date="2014" name="Int. J. Syst. Evol. Microbiol.">
        <title>Complete genome sequence of Corynebacterium casei LMG S-19264T (=DSM 44701T), isolated from a smear-ripened cheese.</title>
        <authorList>
            <consortium name="US DOE Joint Genome Institute (JGI-PGF)"/>
            <person name="Walter F."/>
            <person name="Albersmeier A."/>
            <person name="Kalinowski J."/>
            <person name="Ruckert C."/>
        </authorList>
    </citation>
    <scope>NUCLEOTIDE SEQUENCE [LARGE SCALE GENOMIC DNA]</scope>
    <source>
        <strain evidence="4 5">CGMCC 1.9161</strain>
    </source>
</reference>
<evidence type="ECO:0000259" key="3">
    <source>
        <dbReference type="Pfam" id="PF13649"/>
    </source>
</evidence>
<dbReference type="Gene3D" id="3.40.50.150">
    <property type="entry name" value="Vaccinia Virus protein VP39"/>
    <property type="match status" value="1"/>
</dbReference>
<dbReference type="RefSeq" id="WP_188913106.1">
    <property type="nucleotide sequence ID" value="NZ_BMMF01000006.1"/>
</dbReference>
<dbReference type="NCBIfam" id="NF037959">
    <property type="entry name" value="MFS_SpdSyn"/>
    <property type="match status" value="1"/>
</dbReference>
<feature type="transmembrane region" description="Helical" evidence="2">
    <location>
        <begin position="110"/>
        <end position="136"/>
    </location>
</feature>
<dbReference type="GO" id="GO:0006596">
    <property type="term" value="P:polyamine biosynthetic process"/>
    <property type="evidence" value="ECO:0007669"/>
    <property type="project" value="UniProtKB-KW"/>
</dbReference>
<dbReference type="InterPro" id="IPR029063">
    <property type="entry name" value="SAM-dependent_MTases_sf"/>
</dbReference>
<keyword evidence="2" id="KW-0812">Transmembrane</keyword>
<dbReference type="Proteomes" id="UP000600449">
    <property type="component" value="Unassembled WGS sequence"/>
</dbReference>